<name>A0A1L8RKJ4_9ENTE</name>
<sequence>MACSKSPKNEFIDAYEALSTSAQKGGDFELTFDDFQMTDTTGTAWANLLGESIKNMNVKGSYQIADDNSYAMDMTLEALGQQLPLEISGKGEEAYLSTSFIEGMVNVMNGFGVPMDVDQAQLTALSGKYITVESADADGSLDITAAVQEGKENQKAFIEMMKKAADDQFKKDGTTLSHTFTKEELTEFATSDSLDEETQATIEQATVIATIKDKKTLALKIDLADAEAGITLAMKIAVTPKAVSGTITLPKADEIVSETEVQRLFDSTGLAEPDTTDTDLSEAVLSDADFEEFYQQVADNLDSLPLDYQEEFLNDARNYLTDEQYKKLQELFDQQL</sequence>
<reference evidence="1 2" key="1">
    <citation type="submission" date="2014-12" db="EMBL/GenBank/DDBJ databases">
        <title>Draft genome sequences of 29 type strains of Enterococci.</title>
        <authorList>
            <person name="Zhong Z."/>
            <person name="Sun Z."/>
            <person name="Liu W."/>
            <person name="Zhang W."/>
            <person name="Zhang H."/>
        </authorList>
    </citation>
    <scope>NUCLEOTIDE SEQUENCE [LARGE SCALE GENOMIC DNA]</scope>
    <source>
        <strain evidence="1 2">DSM 17029</strain>
    </source>
</reference>
<proteinExistence type="predicted"/>
<dbReference type="Proteomes" id="UP000181884">
    <property type="component" value="Unassembled WGS sequence"/>
</dbReference>
<gene>
    <name evidence="1" type="ORF">RU97_GL000533</name>
</gene>
<accession>A0A1L8RKJ4</accession>
<comment type="caution">
    <text evidence="1">The sequence shown here is derived from an EMBL/GenBank/DDBJ whole genome shotgun (WGS) entry which is preliminary data.</text>
</comment>
<dbReference type="AlphaFoldDB" id="A0A1L8RKJ4"/>
<protein>
    <submittedName>
        <fullName evidence="1">Uncharacterized protein</fullName>
    </submittedName>
</protein>
<evidence type="ECO:0000313" key="2">
    <source>
        <dbReference type="Proteomes" id="UP000181884"/>
    </source>
</evidence>
<keyword evidence="2" id="KW-1185">Reference proteome</keyword>
<evidence type="ECO:0000313" key="1">
    <source>
        <dbReference type="EMBL" id="OJG20300.1"/>
    </source>
</evidence>
<dbReference type="EMBL" id="JXKH01000001">
    <property type="protein sequence ID" value="OJG20300.1"/>
    <property type="molecule type" value="Genomic_DNA"/>
</dbReference>
<organism evidence="1 2">
    <name type="scientific">Enterococcus canis</name>
    <dbReference type="NCBI Taxonomy" id="214095"/>
    <lineage>
        <taxon>Bacteria</taxon>
        <taxon>Bacillati</taxon>
        <taxon>Bacillota</taxon>
        <taxon>Bacilli</taxon>
        <taxon>Lactobacillales</taxon>
        <taxon>Enterococcaceae</taxon>
        <taxon>Enterococcus</taxon>
    </lineage>
</organism>